<sequence length="90" mass="8987">MGTAGVETAVATVRGPAPPVAAGAASATEPQARHSPHRPTHLPVSHPHSAHRKTARARACLLMTGTLGDPTDNDPRAGAGLGTTARAAPC</sequence>
<accession>A0ABP5AU77</accession>
<keyword evidence="3" id="KW-1185">Reference proteome</keyword>
<evidence type="ECO:0000313" key="3">
    <source>
        <dbReference type="Proteomes" id="UP001501612"/>
    </source>
</evidence>
<name>A0ABP5AU77_9ACTN</name>
<evidence type="ECO:0000313" key="2">
    <source>
        <dbReference type="EMBL" id="GAA1922610.1"/>
    </source>
</evidence>
<reference evidence="3" key="1">
    <citation type="journal article" date="2019" name="Int. J. Syst. Evol. Microbiol.">
        <title>The Global Catalogue of Microorganisms (GCM) 10K type strain sequencing project: providing services to taxonomists for standard genome sequencing and annotation.</title>
        <authorList>
            <consortium name="The Broad Institute Genomics Platform"/>
            <consortium name="The Broad Institute Genome Sequencing Center for Infectious Disease"/>
            <person name="Wu L."/>
            <person name="Ma J."/>
        </authorList>
    </citation>
    <scope>NUCLEOTIDE SEQUENCE [LARGE SCALE GENOMIC DNA]</scope>
    <source>
        <strain evidence="3">JCM 14046</strain>
    </source>
</reference>
<gene>
    <name evidence="2" type="ORF">GCM10009737_25190</name>
</gene>
<feature type="region of interest" description="Disordered" evidence="1">
    <location>
        <begin position="1"/>
        <end position="90"/>
    </location>
</feature>
<feature type="compositionally biased region" description="Low complexity" evidence="1">
    <location>
        <begin position="76"/>
        <end position="90"/>
    </location>
</feature>
<dbReference type="EMBL" id="BAAAMY010000005">
    <property type="protein sequence ID" value="GAA1922610.1"/>
    <property type="molecule type" value="Genomic_DNA"/>
</dbReference>
<organism evidence="2 3">
    <name type="scientific">Nocardioides lentus</name>
    <dbReference type="NCBI Taxonomy" id="338077"/>
    <lineage>
        <taxon>Bacteria</taxon>
        <taxon>Bacillati</taxon>
        <taxon>Actinomycetota</taxon>
        <taxon>Actinomycetes</taxon>
        <taxon>Propionibacteriales</taxon>
        <taxon>Nocardioidaceae</taxon>
        <taxon>Nocardioides</taxon>
    </lineage>
</organism>
<dbReference type="Proteomes" id="UP001501612">
    <property type="component" value="Unassembled WGS sequence"/>
</dbReference>
<evidence type="ECO:0000256" key="1">
    <source>
        <dbReference type="SAM" id="MobiDB-lite"/>
    </source>
</evidence>
<protein>
    <submittedName>
        <fullName evidence="2">Uncharacterized protein</fullName>
    </submittedName>
</protein>
<comment type="caution">
    <text evidence="2">The sequence shown here is derived from an EMBL/GenBank/DDBJ whole genome shotgun (WGS) entry which is preliminary data.</text>
</comment>
<proteinExistence type="predicted"/>
<feature type="compositionally biased region" description="Low complexity" evidence="1">
    <location>
        <begin position="8"/>
        <end position="28"/>
    </location>
</feature>